<evidence type="ECO:0000256" key="3">
    <source>
        <dbReference type="ARBA" id="ARBA00022448"/>
    </source>
</evidence>
<comment type="subunit">
    <text evidence="11">F-type ATPases have 2 components, CF(1) - the catalytic core - and CF(0) - the membrane proton channel. CF(1) and CF(0) have multiple subunits.</text>
</comment>
<sequence>MSGVNVLRFSALGLGVLYGFNHQRNITNADKAKQAQKEYESKAKLISEAKAEFQRKKNPAKAKTEENKSAGFDFTSNSSGADFDLEAFLHLKDGQ</sequence>
<dbReference type="FunCoup" id="A0A0D2ALG3">
    <property type="interactions" value="89"/>
</dbReference>
<keyword evidence="9" id="KW-0472">Membrane</keyword>
<evidence type="ECO:0000256" key="12">
    <source>
        <dbReference type="SAM" id="MobiDB-lite"/>
    </source>
</evidence>
<gene>
    <name evidence="13" type="ORF">PV09_01549</name>
</gene>
<keyword evidence="4 11" id="KW-0138">CF(0)</keyword>
<comment type="subcellular location">
    <subcellularLocation>
        <location evidence="1 11">Mitochondrion inner membrane</location>
    </subcellularLocation>
</comment>
<evidence type="ECO:0000256" key="7">
    <source>
        <dbReference type="ARBA" id="ARBA00023065"/>
    </source>
</evidence>
<dbReference type="Pfam" id="PF05680">
    <property type="entry name" value="ATP-synt_E"/>
    <property type="match status" value="1"/>
</dbReference>
<evidence type="ECO:0000313" key="14">
    <source>
        <dbReference type="Proteomes" id="UP000053259"/>
    </source>
</evidence>
<dbReference type="GO" id="GO:0015078">
    <property type="term" value="F:proton transmembrane transporter activity"/>
    <property type="evidence" value="ECO:0007669"/>
    <property type="project" value="InterPro"/>
</dbReference>
<keyword evidence="6 11" id="KW-0999">Mitochondrion inner membrane</keyword>
<keyword evidence="14" id="KW-1185">Reference proteome</keyword>
<feature type="region of interest" description="Disordered" evidence="12">
    <location>
        <begin position="54"/>
        <end position="73"/>
    </location>
</feature>
<dbReference type="EMBL" id="KN847532">
    <property type="protein sequence ID" value="KIW07598.1"/>
    <property type="molecule type" value="Genomic_DNA"/>
</dbReference>
<proteinExistence type="inferred from homology"/>
<dbReference type="GeneID" id="27309522"/>
<dbReference type="GO" id="GO:0015986">
    <property type="term" value="P:proton motive force-driven ATP synthesis"/>
    <property type="evidence" value="ECO:0007669"/>
    <property type="project" value="InterPro"/>
</dbReference>
<keyword evidence="3 11" id="KW-0813">Transport</keyword>
<evidence type="ECO:0000256" key="8">
    <source>
        <dbReference type="ARBA" id="ARBA00023128"/>
    </source>
</evidence>
<organism evidence="13 14">
    <name type="scientific">Verruconis gallopava</name>
    <dbReference type="NCBI Taxonomy" id="253628"/>
    <lineage>
        <taxon>Eukaryota</taxon>
        <taxon>Fungi</taxon>
        <taxon>Dikarya</taxon>
        <taxon>Ascomycota</taxon>
        <taxon>Pezizomycotina</taxon>
        <taxon>Dothideomycetes</taxon>
        <taxon>Pleosporomycetidae</taxon>
        <taxon>Venturiales</taxon>
        <taxon>Sympoventuriaceae</taxon>
        <taxon>Verruconis</taxon>
    </lineage>
</organism>
<dbReference type="AlphaFoldDB" id="A0A0D2ALG3"/>
<dbReference type="STRING" id="253628.A0A0D2ALG3"/>
<evidence type="ECO:0000256" key="6">
    <source>
        <dbReference type="ARBA" id="ARBA00022792"/>
    </source>
</evidence>
<dbReference type="GO" id="GO:0005743">
    <property type="term" value="C:mitochondrial inner membrane"/>
    <property type="evidence" value="ECO:0007669"/>
    <property type="project" value="UniProtKB-SubCell"/>
</dbReference>
<dbReference type="GO" id="GO:0045259">
    <property type="term" value="C:proton-transporting ATP synthase complex"/>
    <property type="evidence" value="ECO:0007669"/>
    <property type="project" value="UniProtKB-UniRule"/>
</dbReference>
<protein>
    <recommendedName>
        <fullName evidence="11">ATP synthase F(0) complex subunit e, mitochondrial</fullName>
    </recommendedName>
</protein>
<keyword evidence="10 11" id="KW-0066">ATP synthesis</keyword>
<evidence type="ECO:0000256" key="2">
    <source>
        <dbReference type="ARBA" id="ARBA00007333"/>
    </source>
</evidence>
<dbReference type="HOGENOM" id="CLU_159435_2_0_1"/>
<comment type="function">
    <text evidence="11">Subunit e, of the mitochondrial membrane ATP synthase complex (F(1)F(0) ATP synthase or Complex V) that produces ATP from ADP in the presence of a proton gradient across the membrane which is generated by electron transport complexes of the respiratory chain. ATP synthase complex consist of a soluble F(1) head domain - the catalytic core - and a membrane F(1) domain - the membrane proton channel. These two domains are linked by a central stalk rotating inside the F(1) region and a stationary peripheral stalk. During catalysis, ATP synthesis in the catalytic domain of F(1) is coupled via a rotary mechanism of the central stalk subunits to proton translocation. In vivo, can only synthesize ATP although its ATP hydrolase activity can be activated artificially in vitro. Part of the complex F(0) domain.</text>
</comment>
<evidence type="ECO:0000256" key="11">
    <source>
        <dbReference type="RuleBase" id="RU367005"/>
    </source>
</evidence>
<dbReference type="VEuPathDB" id="FungiDB:PV09_01549"/>
<reference evidence="13 14" key="1">
    <citation type="submission" date="2015-01" db="EMBL/GenBank/DDBJ databases">
        <title>The Genome Sequence of Ochroconis gallopava CBS43764.</title>
        <authorList>
            <consortium name="The Broad Institute Genomics Platform"/>
            <person name="Cuomo C."/>
            <person name="de Hoog S."/>
            <person name="Gorbushina A."/>
            <person name="Stielow B."/>
            <person name="Teixiera M."/>
            <person name="Abouelleil A."/>
            <person name="Chapman S.B."/>
            <person name="Priest M."/>
            <person name="Young S.K."/>
            <person name="Wortman J."/>
            <person name="Nusbaum C."/>
            <person name="Birren B."/>
        </authorList>
    </citation>
    <scope>NUCLEOTIDE SEQUENCE [LARGE SCALE GENOMIC DNA]</scope>
    <source>
        <strain evidence="13 14">CBS 43764</strain>
    </source>
</reference>
<dbReference type="OrthoDB" id="2125027at2759"/>
<dbReference type="InterPro" id="IPR008386">
    <property type="entry name" value="ATP_synth_F0_esu_mt"/>
</dbReference>
<keyword evidence="7 11" id="KW-0406">Ion transport</keyword>
<name>A0A0D2ALG3_9PEZI</name>
<evidence type="ECO:0000313" key="13">
    <source>
        <dbReference type="EMBL" id="KIW07598.1"/>
    </source>
</evidence>
<accession>A0A0D2ALG3</accession>
<comment type="similarity">
    <text evidence="2 11">Belongs to the ATPase e subunit family.</text>
</comment>
<dbReference type="Proteomes" id="UP000053259">
    <property type="component" value="Unassembled WGS sequence"/>
</dbReference>
<evidence type="ECO:0000256" key="4">
    <source>
        <dbReference type="ARBA" id="ARBA00022547"/>
    </source>
</evidence>
<evidence type="ECO:0000256" key="9">
    <source>
        <dbReference type="ARBA" id="ARBA00023136"/>
    </source>
</evidence>
<evidence type="ECO:0000256" key="5">
    <source>
        <dbReference type="ARBA" id="ARBA00022781"/>
    </source>
</evidence>
<evidence type="ECO:0000256" key="10">
    <source>
        <dbReference type="ARBA" id="ARBA00023310"/>
    </source>
</evidence>
<dbReference type="RefSeq" id="XP_016217467.1">
    <property type="nucleotide sequence ID" value="XM_016354455.1"/>
</dbReference>
<dbReference type="InParanoid" id="A0A0D2ALG3"/>
<evidence type="ECO:0000256" key="1">
    <source>
        <dbReference type="ARBA" id="ARBA00004273"/>
    </source>
</evidence>
<keyword evidence="8 11" id="KW-0496">Mitochondrion</keyword>
<keyword evidence="5 11" id="KW-0375">Hydrogen ion transport</keyword>